<evidence type="ECO:0000256" key="6">
    <source>
        <dbReference type="SAM" id="MobiDB-lite"/>
    </source>
</evidence>
<feature type="region of interest" description="Disordered" evidence="6">
    <location>
        <begin position="536"/>
        <end position="560"/>
    </location>
</feature>
<dbReference type="Proteomes" id="UP001207918">
    <property type="component" value="Unassembled WGS sequence"/>
</dbReference>
<dbReference type="Gene3D" id="1.25.40.390">
    <property type="match status" value="1"/>
</dbReference>
<comment type="caution">
    <text evidence="10">The sequence shown here is derived from an EMBL/GenBank/DDBJ whole genome shotgun (WGS) entry which is preliminary data.</text>
</comment>
<reference evidence="10 11" key="1">
    <citation type="submission" date="2021-03" db="EMBL/GenBank/DDBJ databases">
        <title>Aliifodinibius sp. nov., a new bacterium isolated from saline soil.</title>
        <authorList>
            <person name="Galisteo C."/>
            <person name="De La Haba R."/>
            <person name="Sanchez-Porro C."/>
            <person name="Ventosa A."/>
        </authorList>
    </citation>
    <scope>NUCLEOTIDE SEQUENCE [LARGE SCALE GENOMIC DNA]</scope>
    <source>
        <strain evidence="10 11">1BSP15-2V2</strain>
    </source>
</reference>
<dbReference type="InterPro" id="IPR012944">
    <property type="entry name" value="SusD_RagB_dom"/>
</dbReference>
<evidence type="ECO:0000256" key="7">
    <source>
        <dbReference type="SAM" id="SignalP"/>
    </source>
</evidence>
<dbReference type="InterPro" id="IPR011990">
    <property type="entry name" value="TPR-like_helical_dom_sf"/>
</dbReference>
<evidence type="ECO:0000256" key="5">
    <source>
        <dbReference type="ARBA" id="ARBA00023237"/>
    </source>
</evidence>
<comment type="subcellular location">
    <subcellularLocation>
        <location evidence="1">Cell outer membrane</location>
    </subcellularLocation>
</comment>
<feature type="domain" description="SusD-like N-terminal" evidence="9">
    <location>
        <begin position="47"/>
        <end position="218"/>
    </location>
</feature>
<accession>A0ABT3PQX0</accession>
<dbReference type="InterPro" id="IPR033985">
    <property type="entry name" value="SusD-like_N"/>
</dbReference>
<protein>
    <submittedName>
        <fullName evidence="10">RagB/SusD family nutrient uptake outer membrane protein</fullName>
    </submittedName>
</protein>
<evidence type="ECO:0000259" key="9">
    <source>
        <dbReference type="Pfam" id="PF14322"/>
    </source>
</evidence>
<keyword evidence="4" id="KW-0472">Membrane</keyword>
<name>A0ABT3PQX0_9BACT</name>
<dbReference type="EMBL" id="JAGGJA010000011">
    <property type="protein sequence ID" value="MCW9708241.1"/>
    <property type="molecule type" value="Genomic_DNA"/>
</dbReference>
<organism evidence="10 11">
    <name type="scientific">Fodinibius salsisoli</name>
    <dbReference type="NCBI Taxonomy" id="2820877"/>
    <lineage>
        <taxon>Bacteria</taxon>
        <taxon>Pseudomonadati</taxon>
        <taxon>Balneolota</taxon>
        <taxon>Balneolia</taxon>
        <taxon>Balneolales</taxon>
        <taxon>Balneolaceae</taxon>
        <taxon>Fodinibius</taxon>
    </lineage>
</organism>
<keyword evidence="11" id="KW-1185">Reference proteome</keyword>
<dbReference type="SUPFAM" id="SSF48452">
    <property type="entry name" value="TPR-like"/>
    <property type="match status" value="1"/>
</dbReference>
<evidence type="ECO:0000313" key="10">
    <source>
        <dbReference type="EMBL" id="MCW9708241.1"/>
    </source>
</evidence>
<keyword evidence="5" id="KW-0998">Cell outer membrane</keyword>
<evidence type="ECO:0000256" key="2">
    <source>
        <dbReference type="ARBA" id="ARBA00006275"/>
    </source>
</evidence>
<dbReference type="PROSITE" id="PS51257">
    <property type="entry name" value="PROKAR_LIPOPROTEIN"/>
    <property type="match status" value="1"/>
</dbReference>
<evidence type="ECO:0000313" key="11">
    <source>
        <dbReference type="Proteomes" id="UP001207918"/>
    </source>
</evidence>
<dbReference type="Pfam" id="PF07980">
    <property type="entry name" value="SusD_RagB"/>
    <property type="match status" value="1"/>
</dbReference>
<evidence type="ECO:0000256" key="4">
    <source>
        <dbReference type="ARBA" id="ARBA00023136"/>
    </source>
</evidence>
<evidence type="ECO:0000256" key="3">
    <source>
        <dbReference type="ARBA" id="ARBA00022729"/>
    </source>
</evidence>
<feature type="chain" id="PRO_5046075171" evidence="7">
    <location>
        <begin position="25"/>
        <end position="560"/>
    </location>
</feature>
<evidence type="ECO:0000256" key="1">
    <source>
        <dbReference type="ARBA" id="ARBA00004442"/>
    </source>
</evidence>
<keyword evidence="3 7" id="KW-0732">Signal</keyword>
<gene>
    <name evidence="10" type="ORF">J6I44_15350</name>
</gene>
<comment type="similarity">
    <text evidence="2">Belongs to the SusD family.</text>
</comment>
<evidence type="ECO:0000259" key="8">
    <source>
        <dbReference type="Pfam" id="PF07980"/>
    </source>
</evidence>
<feature type="domain" description="RagB/SusD" evidence="8">
    <location>
        <begin position="266"/>
        <end position="560"/>
    </location>
</feature>
<proteinExistence type="inferred from homology"/>
<dbReference type="Pfam" id="PF14322">
    <property type="entry name" value="SusD-like_3"/>
    <property type="match status" value="1"/>
</dbReference>
<feature type="signal peptide" evidence="7">
    <location>
        <begin position="1"/>
        <end position="24"/>
    </location>
</feature>
<dbReference type="RefSeq" id="WP_265767027.1">
    <property type="nucleotide sequence ID" value="NZ_JAGGJA010000011.1"/>
</dbReference>
<sequence length="560" mass="63401">MFKYRKIFVLVMIAGLFVSCSDLLEEEVHTQVSDSRYSTPDGFNEAVNATYYPLRSFYGTEQGLTATVFGTDTYREGADGGYKYMNRYSNELDSFDYITEWIWQNMYEGINIANTVLARAESGVEGISQEVVTRRSAEARFLRGQYYFILVQMFGAVHLTTEETEGVELEASRTPVPQVYEQIISDLEFAIANLPVEAEQAGRATKPASEHLLARVYLTKATSEAGASGDYQQAADLAETVINDYDFTLLDDFGDVHAVGNEQNAEVIWAVQYSPNPLANESADDKNGNSSHLYFNFPYDQEPGLFRTVEFGRPWRRFRPTLFTTQEMFNIDDRDVDSRYEKSFKLTFRVIDPGTYEVDGVEKDFAEGDTAIWFPGYNMPLEEQQQQDTQVITPEEYNSINFPPLWKHADPNRASVNVTAGSRNWLAFRLAETHLIAAEAYFMMNGAGSVNAIDHLNAVRERAAWPGQEVTMTSRTATALAEDGIDFILDERGRELLGEGFRWFDLVRTDKLLERAKAHNPDVVPPLGNLQEYHKLRPIPQGQIDRTEGGSDSFPQNRGY</sequence>